<dbReference type="OrthoDB" id="8659436at2"/>
<dbReference type="GO" id="GO:0008270">
    <property type="term" value="F:zinc ion binding"/>
    <property type="evidence" value="ECO:0007669"/>
    <property type="project" value="TreeGrafter"/>
</dbReference>
<dbReference type="InterPro" id="IPR002481">
    <property type="entry name" value="FUR"/>
</dbReference>
<dbReference type="InterPro" id="IPR036390">
    <property type="entry name" value="WH_DNA-bd_sf"/>
</dbReference>
<evidence type="ECO:0000313" key="2">
    <source>
        <dbReference type="Proteomes" id="UP000273083"/>
    </source>
</evidence>
<dbReference type="EMBL" id="RJVG01000006">
    <property type="protein sequence ID" value="ROR27466.1"/>
    <property type="molecule type" value="Genomic_DNA"/>
</dbReference>
<proteinExistence type="predicted"/>
<sequence length="131" mass="15232">MKNKELLLNQLRDKGFRITKQRKIILDIILNNKCSCCKEIYYQANEKDPSIGIATVYRMVKTLEEIGVIDRRNLYRISYDSSNKKQDGFAITLNNKKILSLSATAWKEALEIGLRTKGFIKEEEIETIIMK</sequence>
<comment type="caution">
    <text evidence="1">The sequence shown here is derived from an EMBL/GenBank/DDBJ whole genome shotgun (WGS) entry which is preliminary data.</text>
</comment>
<gene>
    <name evidence="1" type="ORF">EDD66_106163</name>
</gene>
<dbReference type="PANTHER" id="PTHR33202">
    <property type="entry name" value="ZINC UPTAKE REGULATION PROTEIN"/>
    <property type="match status" value="1"/>
</dbReference>
<protein>
    <submittedName>
        <fullName evidence="1">Fur family ferric uptake transcriptional regulator</fullName>
    </submittedName>
</protein>
<dbReference type="GO" id="GO:0000976">
    <property type="term" value="F:transcription cis-regulatory region binding"/>
    <property type="evidence" value="ECO:0007669"/>
    <property type="project" value="TreeGrafter"/>
</dbReference>
<dbReference type="RefSeq" id="WP_123609711.1">
    <property type="nucleotide sequence ID" value="NZ_RJVG01000006.1"/>
</dbReference>
<dbReference type="GO" id="GO:1900376">
    <property type="term" value="P:regulation of secondary metabolite biosynthetic process"/>
    <property type="evidence" value="ECO:0007669"/>
    <property type="project" value="TreeGrafter"/>
</dbReference>
<dbReference type="Gene3D" id="1.10.10.10">
    <property type="entry name" value="Winged helix-like DNA-binding domain superfamily/Winged helix DNA-binding domain"/>
    <property type="match status" value="1"/>
</dbReference>
<dbReference type="SUPFAM" id="SSF46785">
    <property type="entry name" value="Winged helix' DNA-binding domain"/>
    <property type="match status" value="1"/>
</dbReference>
<dbReference type="InterPro" id="IPR036388">
    <property type="entry name" value="WH-like_DNA-bd_sf"/>
</dbReference>
<dbReference type="GO" id="GO:0045892">
    <property type="term" value="P:negative regulation of DNA-templated transcription"/>
    <property type="evidence" value="ECO:0007669"/>
    <property type="project" value="TreeGrafter"/>
</dbReference>
<dbReference type="AlphaFoldDB" id="A0A3N1XLA9"/>
<organism evidence="1 2">
    <name type="scientific">Mobilisporobacter senegalensis</name>
    <dbReference type="NCBI Taxonomy" id="1329262"/>
    <lineage>
        <taxon>Bacteria</taxon>
        <taxon>Bacillati</taxon>
        <taxon>Bacillota</taxon>
        <taxon>Clostridia</taxon>
        <taxon>Lachnospirales</taxon>
        <taxon>Lachnospiraceae</taxon>
        <taxon>Mobilisporobacter</taxon>
    </lineage>
</organism>
<accession>A0A3N1XLA9</accession>
<name>A0A3N1XLA9_9FIRM</name>
<keyword evidence="2" id="KW-1185">Reference proteome</keyword>
<dbReference type="Pfam" id="PF01475">
    <property type="entry name" value="FUR"/>
    <property type="match status" value="1"/>
</dbReference>
<dbReference type="GO" id="GO:0003700">
    <property type="term" value="F:DNA-binding transcription factor activity"/>
    <property type="evidence" value="ECO:0007669"/>
    <property type="project" value="InterPro"/>
</dbReference>
<evidence type="ECO:0000313" key="1">
    <source>
        <dbReference type="EMBL" id="ROR27466.1"/>
    </source>
</evidence>
<dbReference type="Proteomes" id="UP000273083">
    <property type="component" value="Unassembled WGS sequence"/>
</dbReference>
<dbReference type="PANTHER" id="PTHR33202:SF7">
    <property type="entry name" value="FERRIC UPTAKE REGULATION PROTEIN"/>
    <property type="match status" value="1"/>
</dbReference>
<reference evidence="1 2" key="1">
    <citation type="submission" date="2018-11" db="EMBL/GenBank/DDBJ databases">
        <title>Genomic Encyclopedia of Type Strains, Phase IV (KMG-IV): sequencing the most valuable type-strain genomes for metagenomic binning, comparative biology and taxonomic classification.</title>
        <authorList>
            <person name="Goeker M."/>
        </authorList>
    </citation>
    <scope>NUCLEOTIDE SEQUENCE [LARGE SCALE GENOMIC DNA]</scope>
    <source>
        <strain evidence="1 2">DSM 26537</strain>
    </source>
</reference>